<dbReference type="PANTHER" id="PTHR34378:SF1">
    <property type="entry name" value="GLUTAMATE--CYSTEINE LIGASE, CHLOROPLASTIC"/>
    <property type="match status" value="1"/>
</dbReference>
<dbReference type="InterPro" id="IPR006336">
    <property type="entry name" value="GCS2"/>
</dbReference>
<dbReference type="NCBIfam" id="TIGR03444">
    <property type="entry name" value="EgtA_Cys_ligase"/>
    <property type="match status" value="1"/>
</dbReference>
<organism evidence="7 8">
    <name type="scientific">Kitasatospora atroaurantiaca</name>
    <dbReference type="NCBI Taxonomy" id="285545"/>
    <lineage>
        <taxon>Bacteria</taxon>
        <taxon>Bacillati</taxon>
        <taxon>Actinomycetota</taxon>
        <taxon>Actinomycetes</taxon>
        <taxon>Kitasatosporales</taxon>
        <taxon>Streptomycetaceae</taxon>
        <taxon>Kitasatospora</taxon>
    </lineage>
</organism>
<dbReference type="EMBL" id="VIVR01000001">
    <property type="protein sequence ID" value="TWE20742.1"/>
    <property type="molecule type" value="Genomic_DNA"/>
</dbReference>
<gene>
    <name evidence="5" type="primary">egtA</name>
    <name evidence="7" type="ORF">FB465_5900</name>
</gene>
<sequence>MHLAGICFKIGPPRLVGVEAEWFVHDARCPDLLVDPRRIADALAAVTAPAAQPDGQYPDGQYPDGRYPDGQYPDGRHPDGQYPDDPHLPAGARLTREPGGQVELSSQPADNPARCAEDLLLDQAALRTALAAQGLRLTGSGTDPLARERRMQLDHPRYLAMEKHFDRAGPWGRIMMCGTASVQVCVDSGTDAGSQSLSARWRLAQLLGPVLVAAFANSPLLDGRPTGYRSTRQMVWSRMDPSRTLAPSVPDGDPRESWARYVLDAEVLCVRRADGQPWTAPAGLTFRDWLRGAGDRRPTLADLDYHRTTLFPPVRPRGHLELRMIDAQPGDGWLAPLALVTALLDDPVAADTALAALEPLGAAEELCPPRTELWRRAATLAVTDPGLRRAALACFGAADQALARRPGSGRLRTTLAEFAERYPARGRCPADDQLDALRAGADPVFQETAPC</sequence>
<dbReference type="PANTHER" id="PTHR34378">
    <property type="entry name" value="GLUTAMATE--CYSTEINE LIGASE, CHLOROPLASTIC"/>
    <property type="match status" value="1"/>
</dbReference>
<keyword evidence="1 5" id="KW-0436">Ligase</keyword>
<dbReference type="GO" id="GO:0006750">
    <property type="term" value="P:glutathione biosynthetic process"/>
    <property type="evidence" value="ECO:0007669"/>
    <property type="project" value="InterPro"/>
</dbReference>
<comment type="pathway">
    <text evidence="5">Amino-acid biosynthesis; ergothioneine biosynthesis.</text>
</comment>
<accession>A0A561EYQ7</accession>
<dbReference type="InterPro" id="IPR017809">
    <property type="entry name" value="EgtA_Actinobacteria"/>
</dbReference>
<evidence type="ECO:0000256" key="3">
    <source>
        <dbReference type="ARBA" id="ARBA00022840"/>
    </source>
</evidence>
<protein>
    <recommendedName>
        <fullName evidence="5">Glutamate--cysteine ligase EgtA</fullName>
        <ecNumber evidence="5">6.3.2.2</ecNumber>
    </recommendedName>
    <alternativeName>
        <fullName evidence="5">Gamma-glutamylcysteine synthase</fullName>
        <shortName evidence="5">GCS</shortName>
        <shortName evidence="5">Gamma-ECS</shortName>
    </alternativeName>
</protein>
<dbReference type="InterPro" id="IPR035434">
    <property type="entry name" value="GCL_bact_plant"/>
</dbReference>
<dbReference type="Proteomes" id="UP000318416">
    <property type="component" value="Unassembled WGS sequence"/>
</dbReference>
<dbReference type="GO" id="GO:0004357">
    <property type="term" value="F:glutamate-cysteine ligase activity"/>
    <property type="evidence" value="ECO:0007669"/>
    <property type="project" value="UniProtKB-UniRule"/>
</dbReference>
<dbReference type="GO" id="GO:0005524">
    <property type="term" value="F:ATP binding"/>
    <property type="evidence" value="ECO:0007669"/>
    <property type="project" value="UniProtKB-UniRule"/>
</dbReference>
<evidence type="ECO:0000313" key="7">
    <source>
        <dbReference type="EMBL" id="TWE20742.1"/>
    </source>
</evidence>
<comment type="function">
    <text evidence="5">Catalyzes the synthesis of gamma-glutamylcysteine (gamma-GC). This compound is used as substrate for the biosynthesis of the low-molecular thiol compound ergothioneine.</text>
</comment>
<dbReference type="HAMAP" id="MF_02034">
    <property type="entry name" value="EgtA"/>
    <property type="match status" value="1"/>
</dbReference>
<feature type="region of interest" description="Disordered" evidence="6">
    <location>
        <begin position="50"/>
        <end position="110"/>
    </location>
</feature>
<evidence type="ECO:0000313" key="8">
    <source>
        <dbReference type="Proteomes" id="UP000318416"/>
    </source>
</evidence>
<comment type="caution">
    <text evidence="7">The sequence shown here is derived from an EMBL/GenBank/DDBJ whole genome shotgun (WGS) entry which is preliminary data.</text>
</comment>
<evidence type="ECO:0000256" key="5">
    <source>
        <dbReference type="HAMAP-Rule" id="MF_02034"/>
    </source>
</evidence>
<dbReference type="AlphaFoldDB" id="A0A561EYQ7"/>
<keyword evidence="2 5" id="KW-0547">Nucleotide-binding</keyword>
<name>A0A561EYQ7_9ACTN</name>
<comment type="catalytic activity">
    <reaction evidence="4 5">
        <text>L-cysteine + L-glutamate + ATP = gamma-L-glutamyl-L-cysteine + ADP + phosphate + H(+)</text>
        <dbReference type="Rhea" id="RHEA:13285"/>
        <dbReference type="ChEBI" id="CHEBI:15378"/>
        <dbReference type="ChEBI" id="CHEBI:29985"/>
        <dbReference type="ChEBI" id="CHEBI:30616"/>
        <dbReference type="ChEBI" id="CHEBI:35235"/>
        <dbReference type="ChEBI" id="CHEBI:43474"/>
        <dbReference type="ChEBI" id="CHEBI:58173"/>
        <dbReference type="ChEBI" id="CHEBI:456216"/>
        <dbReference type="EC" id="6.3.2.2"/>
    </reaction>
</comment>
<dbReference type="SUPFAM" id="SSF55931">
    <property type="entry name" value="Glutamine synthetase/guanido kinase"/>
    <property type="match status" value="1"/>
</dbReference>
<dbReference type="InterPro" id="IPR014746">
    <property type="entry name" value="Gln_synth/guanido_kin_cat_dom"/>
</dbReference>
<reference evidence="7 8" key="1">
    <citation type="submission" date="2019-06" db="EMBL/GenBank/DDBJ databases">
        <title>Sequencing the genomes of 1000 actinobacteria strains.</title>
        <authorList>
            <person name="Klenk H.-P."/>
        </authorList>
    </citation>
    <scope>NUCLEOTIDE SEQUENCE [LARGE SCALE GENOMIC DNA]</scope>
    <source>
        <strain evidence="7 8">DSM 41649</strain>
    </source>
</reference>
<dbReference type="EC" id="6.3.2.2" evidence="5"/>
<evidence type="ECO:0000256" key="6">
    <source>
        <dbReference type="SAM" id="MobiDB-lite"/>
    </source>
</evidence>
<evidence type="ECO:0000256" key="2">
    <source>
        <dbReference type="ARBA" id="ARBA00022741"/>
    </source>
</evidence>
<proteinExistence type="inferred from homology"/>
<feature type="compositionally biased region" description="Basic and acidic residues" evidence="6">
    <location>
        <begin position="74"/>
        <end position="87"/>
    </location>
</feature>
<dbReference type="UniPathway" id="UPA01014"/>
<keyword evidence="8" id="KW-1185">Reference proteome</keyword>
<comment type="similarity">
    <text evidence="5">Belongs to the glutamate--cysteine ligase type 2 family. EgtA subfamily.</text>
</comment>
<dbReference type="Gene3D" id="3.30.590.20">
    <property type="match status" value="1"/>
</dbReference>
<keyword evidence="3 5" id="KW-0067">ATP-binding</keyword>
<evidence type="ECO:0000256" key="1">
    <source>
        <dbReference type="ARBA" id="ARBA00022598"/>
    </source>
</evidence>
<evidence type="ECO:0000256" key="4">
    <source>
        <dbReference type="ARBA" id="ARBA00048819"/>
    </source>
</evidence>
<dbReference type="Pfam" id="PF04107">
    <property type="entry name" value="GCS2"/>
    <property type="match status" value="1"/>
</dbReference>
<dbReference type="GO" id="GO:0052699">
    <property type="term" value="P:ergothioneine biosynthetic process"/>
    <property type="evidence" value="ECO:0007669"/>
    <property type="project" value="UniProtKB-UniRule"/>
</dbReference>